<evidence type="ECO:0000259" key="5">
    <source>
        <dbReference type="PROSITE" id="PS50072"/>
    </source>
</evidence>
<evidence type="ECO:0000256" key="4">
    <source>
        <dbReference type="SAM" id="SignalP"/>
    </source>
</evidence>
<gene>
    <name evidence="6" type="ORF">BA177_09270</name>
</gene>
<dbReference type="InterPro" id="IPR029000">
    <property type="entry name" value="Cyclophilin-like_dom_sf"/>
</dbReference>
<evidence type="ECO:0000313" key="7">
    <source>
        <dbReference type="Proteomes" id="UP000092695"/>
    </source>
</evidence>
<organism evidence="6 7">
    <name type="scientific">Woeseia oceani</name>
    <dbReference type="NCBI Taxonomy" id="1548547"/>
    <lineage>
        <taxon>Bacteria</taxon>
        <taxon>Pseudomonadati</taxon>
        <taxon>Pseudomonadota</taxon>
        <taxon>Gammaproteobacteria</taxon>
        <taxon>Woeseiales</taxon>
        <taxon>Woeseiaceae</taxon>
        <taxon>Woeseia</taxon>
    </lineage>
</organism>
<dbReference type="InterPro" id="IPR002130">
    <property type="entry name" value="Cyclophilin-type_PPIase_dom"/>
</dbReference>
<feature type="chain" id="PRO_5008260213" description="peptidylprolyl isomerase" evidence="4">
    <location>
        <begin position="22"/>
        <end position="285"/>
    </location>
</feature>
<keyword evidence="2" id="KW-0697">Rotamase</keyword>
<dbReference type="OrthoDB" id="9807797at2"/>
<dbReference type="EC" id="5.2.1.8" evidence="1"/>
<dbReference type="SUPFAM" id="SSF50891">
    <property type="entry name" value="Cyclophilin-like"/>
    <property type="match status" value="1"/>
</dbReference>
<accession>A0A193LG71</accession>
<dbReference type="InterPro" id="IPR044665">
    <property type="entry name" value="E_coli_cyclophilin_A-like"/>
</dbReference>
<dbReference type="EMBL" id="CP016268">
    <property type="protein sequence ID" value="ANO51364.1"/>
    <property type="molecule type" value="Genomic_DNA"/>
</dbReference>
<evidence type="ECO:0000256" key="2">
    <source>
        <dbReference type="ARBA" id="ARBA00023110"/>
    </source>
</evidence>
<dbReference type="CDD" id="cd00317">
    <property type="entry name" value="cyclophilin"/>
    <property type="match status" value="1"/>
</dbReference>
<dbReference type="GO" id="GO:0003755">
    <property type="term" value="F:peptidyl-prolyl cis-trans isomerase activity"/>
    <property type="evidence" value="ECO:0007669"/>
    <property type="project" value="UniProtKB-KW"/>
</dbReference>
<evidence type="ECO:0000256" key="3">
    <source>
        <dbReference type="ARBA" id="ARBA00023235"/>
    </source>
</evidence>
<dbReference type="PANTHER" id="PTHR43246">
    <property type="entry name" value="PEPTIDYL-PROLYL CIS-TRANS ISOMERASE CYP38, CHLOROPLASTIC"/>
    <property type="match status" value="1"/>
</dbReference>
<protein>
    <recommendedName>
        <fullName evidence="1">peptidylprolyl isomerase</fullName>
        <ecNumber evidence="1">5.2.1.8</ecNumber>
    </recommendedName>
</protein>
<name>A0A193LG71_9GAMM</name>
<dbReference type="STRING" id="1548547.BA177_09270"/>
<dbReference type="AlphaFoldDB" id="A0A193LG71"/>
<feature type="signal peptide" evidence="4">
    <location>
        <begin position="1"/>
        <end position="21"/>
    </location>
</feature>
<dbReference type="PROSITE" id="PS50072">
    <property type="entry name" value="CSA_PPIASE_2"/>
    <property type="match status" value="1"/>
</dbReference>
<evidence type="ECO:0000256" key="1">
    <source>
        <dbReference type="ARBA" id="ARBA00013194"/>
    </source>
</evidence>
<feature type="domain" description="PPIase cyclophilin-type" evidence="5">
    <location>
        <begin position="41"/>
        <end position="225"/>
    </location>
</feature>
<reference evidence="6 7" key="1">
    <citation type="submission" date="2016-06" db="EMBL/GenBank/DDBJ databases">
        <title>Complete genome sequence of a deep-branching marine Gamma Proteobacterium Woeseia oceani type strain XK5.</title>
        <authorList>
            <person name="Mu D."/>
            <person name="Du Z."/>
        </authorList>
    </citation>
    <scope>NUCLEOTIDE SEQUENCE [LARGE SCALE GENOMIC DNA]</scope>
    <source>
        <strain evidence="6 7">XK5</strain>
    </source>
</reference>
<dbReference type="Gene3D" id="2.40.100.10">
    <property type="entry name" value="Cyclophilin-like"/>
    <property type="match status" value="1"/>
</dbReference>
<keyword evidence="4" id="KW-0732">Signal</keyword>
<dbReference type="Proteomes" id="UP000092695">
    <property type="component" value="Chromosome"/>
</dbReference>
<keyword evidence="7" id="KW-1185">Reference proteome</keyword>
<dbReference type="KEGG" id="woc:BA177_09270"/>
<keyword evidence="3" id="KW-0413">Isomerase</keyword>
<proteinExistence type="predicted"/>
<evidence type="ECO:0000313" key="6">
    <source>
        <dbReference type="EMBL" id="ANO51364.1"/>
    </source>
</evidence>
<dbReference type="Pfam" id="PF00160">
    <property type="entry name" value="Pro_isomerase"/>
    <property type="match status" value="1"/>
</dbReference>
<dbReference type="RefSeq" id="WP_068615635.1">
    <property type="nucleotide sequence ID" value="NZ_CP016268.1"/>
</dbReference>
<sequence length="285" mass="31330">MRMKTLLLLLSCSFWATHVHAQDETEWRAVDPERLVVMTLDAGVVFLELNSTFAPATVTQFKRLVREGFYDGLSFYRVIEGFVAQGGDGSDMGNANSEPTIKGEFERKLTASLPFTSVQKPDMFAAETGFSDGFAAARDPREGTAWLTHCPGTLAMARLNEADTSSTDFYIVIGQAPRYLDRNMNIFGRVVLGMDIVQRIRRGAASEGGMLSETDTRTAITSVRIAADIAPSERPAVEVMDTDSAAFAAMLESRRHRVHEFFQHTPAPVLDVCQVPNAGRLLSAN</sequence>